<dbReference type="STRING" id="870435.A0A0C3PKP6"/>
<accession>A0A0C3PKP6</accession>
<keyword evidence="2" id="KW-1185">Reference proteome</keyword>
<protein>
    <recommendedName>
        <fullName evidence="3">C2H2-type domain-containing protein</fullName>
    </recommendedName>
</protein>
<dbReference type="Gene3D" id="3.30.160.60">
    <property type="entry name" value="Classic Zinc Finger"/>
    <property type="match status" value="1"/>
</dbReference>
<dbReference type="EMBL" id="KN831944">
    <property type="protein sequence ID" value="KIO14815.1"/>
    <property type="molecule type" value="Genomic_DNA"/>
</dbReference>
<reference evidence="1 2" key="1">
    <citation type="submission" date="2014-04" db="EMBL/GenBank/DDBJ databases">
        <authorList>
            <consortium name="DOE Joint Genome Institute"/>
            <person name="Kuo A."/>
            <person name="Kohler A."/>
            <person name="Costa M.D."/>
            <person name="Nagy L.G."/>
            <person name="Floudas D."/>
            <person name="Copeland A."/>
            <person name="Barry K.W."/>
            <person name="Cichocki N."/>
            <person name="Veneault-Fourrey C."/>
            <person name="LaButti K."/>
            <person name="Lindquist E.A."/>
            <person name="Lipzen A."/>
            <person name="Lundell T."/>
            <person name="Morin E."/>
            <person name="Murat C."/>
            <person name="Sun H."/>
            <person name="Tunlid A."/>
            <person name="Henrissat B."/>
            <person name="Grigoriev I.V."/>
            <person name="Hibbett D.S."/>
            <person name="Martin F."/>
            <person name="Nordberg H.P."/>
            <person name="Cantor M.N."/>
            <person name="Hua S.X."/>
        </authorList>
    </citation>
    <scope>NUCLEOTIDE SEQUENCE [LARGE SCALE GENOMIC DNA]</scope>
    <source>
        <strain evidence="1 2">Marx 270</strain>
    </source>
</reference>
<evidence type="ECO:0000313" key="1">
    <source>
        <dbReference type="EMBL" id="KIO14815.1"/>
    </source>
</evidence>
<dbReference type="Proteomes" id="UP000054217">
    <property type="component" value="Unassembled WGS sequence"/>
</dbReference>
<gene>
    <name evidence="1" type="ORF">M404DRAFT_188922</name>
</gene>
<reference evidence="2" key="2">
    <citation type="submission" date="2015-01" db="EMBL/GenBank/DDBJ databases">
        <title>Evolutionary Origins and Diversification of the Mycorrhizal Mutualists.</title>
        <authorList>
            <consortium name="DOE Joint Genome Institute"/>
            <consortium name="Mycorrhizal Genomics Consortium"/>
            <person name="Kohler A."/>
            <person name="Kuo A."/>
            <person name="Nagy L.G."/>
            <person name="Floudas D."/>
            <person name="Copeland A."/>
            <person name="Barry K.W."/>
            <person name="Cichocki N."/>
            <person name="Veneault-Fourrey C."/>
            <person name="LaButti K."/>
            <person name="Lindquist E.A."/>
            <person name="Lipzen A."/>
            <person name="Lundell T."/>
            <person name="Morin E."/>
            <person name="Murat C."/>
            <person name="Riley R."/>
            <person name="Ohm R."/>
            <person name="Sun H."/>
            <person name="Tunlid A."/>
            <person name="Henrissat B."/>
            <person name="Grigoriev I.V."/>
            <person name="Hibbett D.S."/>
            <person name="Martin F."/>
        </authorList>
    </citation>
    <scope>NUCLEOTIDE SEQUENCE [LARGE SCALE GENOMIC DNA]</scope>
    <source>
        <strain evidence="2">Marx 270</strain>
    </source>
</reference>
<sequence>MYSNQWSVEDDAILIENGLQEKYDVCRWIDGNGMPCNQWVQDKDFSNHLRMHHGVGGAPSSQHRCRWEGCREREFNRDCLIRHLREQHLQWRWPCPHCSQDFTRKNTMFDHRDRNCPHRVV</sequence>
<dbReference type="HOGENOM" id="CLU_126337_0_1_1"/>
<name>A0A0C3PKP6_PISTI</name>
<proteinExistence type="predicted"/>
<dbReference type="InParanoid" id="A0A0C3PKP6"/>
<dbReference type="AlphaFoldDB" id="A0A0C3PKP6"/>
<evidence type="ECO:0008006" key="3">
    <source>
        <dbReference type="Google" id="ProtNLM"/>
    </source>
</evidence>
<organism evidence="1 2">
    <name type="scientific">Pisolithus tinctorius Marx 270</name>
    <dbReference type="NCBI Taxonomy" id="870435"/>
    <lineage>
        <taxon>Eukaryota</taxon>
        <taxon>Fungi</taxon>
        <taxon>Dikarya</taxon>
        <taxon>Basidiomycota</taxon>
        <taxon>Agaricomycotina</taxon>
        <taxon>Agaricomycetes</taxon>
        <taxon>Agaricomycetidae</taxon>
        <taxon>Boletales</taxon>
        <taxon>Sclerodermatineae</taxon>
        <taxon>Pisolithaceae</taxon>
        <taxon>Pisolithus</taxon>
    </lineage>
</organism>
<dbReference type="OrthoDB" id="10261408at2759"/>
<evidence type="ECO:0000313" key="2">
    <source>
        <dbReference type="Proteomes" id="UP000054217"/>
    </source>
</evidence>